<dbReference type="EC" id="2.7.13.3" evidence="3"/>
<dbReference type="GO" id="GO:0004721">
    <property type="term" value="F:phosphoprotein phosphatase activity"/>
    <property type="evidence" value="ECO:0007669"/>
    <property type="project" value="TreeGrafter"/>
</dbReference>
<dbReference type="GO" id="GO:0000155">
    <property type="term" value="F:phosphorelay sensor kinase activity"/>
    <property type="evidence" value="ECO:0007669"/>
    <property type="project" value="TreeGrafter"/>
</dbReference>
<dbReference type="STRING" id="762845.BCR26_12160"/>
<dbReference type="OrthoDB" id="9780487at2"/>
<dbReference type="Gene3D" id="3.30.565.10">
    <property type="entry name" value="Histidine kinase-like ATPase, C-terminal domain"/>
    <property type="match status" value="1"/>
</dbReference>
<keyword evidence="6 11" id="KW-0812">Transmembrane</keyword>
<dbReference type="PANTHER" id="PTHR45453:SF2">
    <property type="entry name" value="HISTIDINE KINASE"/>
    <property type="match status" value="1"/>
</dbReference>
<evidence type="ECO:0000256" key="3">
    <source>
        <dbReference type="ARBA" id="ARBA00012438"/>
    </source>
</evidence>
<dbReference type="InterPro" id="IPR005467">
    <property type="entry name" value="His_kinase_dom"/>
</dbReference>
<feature type="domain" description="Histidine kinase" evidence="12">
    <location>
        <begin position="131"/>
        <end position="333"/>
    </location>
</feature>
<evidence type="ECO:0000256" key="4">
    <source>
        <dbReference type="ARBA" id="ARBA00022475"/>
    </source>
</evidence>
<keyword evidence="5" id="KW-0808">Transferase</keyword>
<evidence type="ECO:0000256" key="2">
    <source>
        <dbReference type="ARBA" id="ARBA00004651"/>
    </source>
</evidence>
<evidence type="ECO:0000256" key="6">
    <source>
        <dbReference type="ARBA" id="ARBA00022692"/>
    </source>
</evidence>
<evidence type="ECO:0000313" key="13">
    <source>
        <dbReference type="EMBL" id="OEH82683.1"/>
    </source>
</evidence>
<proteinExistence type="predicted"/>
<evidence type="ECO:0000256" key="1">
    <source>
        <dbReference type="ARBA" id="ARBA00000085"/>
    </source>
</evidence>
<dbReference type="InterPro" id="IPR036890">
    <property type="entry name" value="HATPase_C_sf"/>
</dbReference>
<keyword evidence="7" id="KW-0418">Kinase</keyword>
<dbReference type="GO" id="GO:0005886">
    <property type="term" value="C:plasma membrane"/>
    <property type="evidence" value="ECO:0007669"/>
    <property type="project" value="UniProtKB-SubCell"/>
</dbReference>
<evidence type="ECO:0000256" key="10">
    <source>
        <dbReference type="ARBA" id="ARBA00023136"/>
    </source>
</evidence>
<evidence type="ECO:0000256" key="8">
    <source>
        <dbReference type="ARBA" id="ARBA00022989"/>
    </source>
</evidence>
<comment type="catalytic activity">
    <reaction evidence="1">
        <text>ATP + protein L-histidine = ADP + protein N-phospho-L-histidine.</text>
        <dbReference type="EC" id="2.7.13.3"/>
    </reaction>
</comment>
<dbReference type="EMBL" id="MIEK01000017">
    <property type="protein sequence ID" value="OEH82683.1"/>
    <property type="molecule type" value="Genomic_DNA"/>
</dbReference>
<reference evidence="13 14" key="1">
    <citation type="submission" date="2016-09" db="EMBL/GenBank/DDBJ databases">
        <authorList>
            <person name="Capua I."/>
            <person name="De Benedictis P."/>
            <person name="Joannis T."/>
            <person name="Lombin L.H."/>
            <person name="Cattoli G."/>
        </authorList>
    </citation>
    <scope>NUCLEOTIDE SEQUENCE [LARGE SCALE GENOMIC DNA]</scope>
    <source>
        <strain evidence="13 14">LMG 25899</strain>
    </source>
</reference>
<feature type="transmembrane region" description="Helical" evidence="11">
    <location>
        <begin position="20"/>
        <end position="39"/>
    </location>
</feature>
<dbReference type="PROSITE" id="PS50109">
    <property type="entry name" value="HIS_KIN"/>
    <property type="match status" value="1"/>
</dbReference>
<dbReference type="SMART" id="SM00387">
    <property type="entry name" value="HATPase_c"/>
    <property type="match status" value="1"/>
</dbReference>
<dbReference type="PANTHER" id="PTHR45453">
    <property type="entry name" value="PHOSPHATE REGULON SENSOR PROTEIN PHOR"/>
    <property type="match status" value="1"/>
</dbReference>
<dbReference type="RefSeq" id="WP_069698319.1">
    <property type="nucleotide sequence ID" value="NZ_JAGGMA010000024.1"/>
</dbReference>
<feature type="transmembrane region" description="Helical" evidence="11">
    <location>
        <begin position="45"/>
        <end position="66"/>
    </location>
</feature>
<keyword evidence="9" id="KW-0902">Two-component regulatory system</keyword>
<comment type="caution">
    <text evidence="13">The sequence shown here is derived from an EMBL/GenBank/DDBJ whole genome shotgun (WGS) entry which is preliminary data.</text>
</comment>
<sequence>MSKLLKISIFFLSYIYDKKVYYLSYLGIIGLFGATYFLYDIPIVAYWDALLFSSVLLFFITVRAVFKIYKKHQLLAGFKQNWPNDLSLFPETSDLVQKDYFELIKIQQTHYLDLLNQQEQLNNQLLDYYGNWSHQIKTPMSVLELMSLDEDIPREIMKQELFKINQYLEMMLQYIRLNHSGTDFVFEEIAIKKLVSAVVKKYSTFFIYQNLSLELGDLDSKIITDERCLGFIIEQVLSNSLKYTKKGKIKLYLNPSNQHQLVIEDTGIGILPEDIPRVFEKGFTGFNGRIYTKATGLGLYMSKIMAEKLGYKMRLVSKVGEGTKVTIDCSQNVYELD</sequence>
<evidence type="ECO:0000256" key="5">
    <source>
        <dbReference type="ARBA" id="ARBA00022679"/>
    </source>
</evidence>
<keyword evidence="4" id="KW-1003">Cell membrane</keyword>
<dbReference type="Proteomes" id="UP000095256">
    <property type="component" value="Unassembled WGS sequence"/>
</dbReference>
<keyword evidence="8 11" id="KW-1133">Transmembrane helix</keyword>
<evidence type="ECO:0000259" key="12">
    <source>
        <dbReference type="PROSITE" id="PS50109"/>
    </source>
</evidence>
<dbReference type="GO" id="GO:0016036">
    <property type="term" value="P:cellular response to phosphate starvation"/>
    <property type="evidence" value="ECO:0007669"/>
    <property type="project" value="TreeGrafter"/>
</dbReference>
<keyword evidence="14" id="KW-1185">Reference proteome</keyword>
<dbReference type="AlphaFoldDB" id="A0A1E5KXW9"/>
<name>A0A1E5KXW9_9ENTE</name>
<comment type="subcellular location">
    <subcellularLocation>
        <location evidence="2">Cell membrane</location>
        <topology evidence="2">Multi-pass membrane protein</topology>
    </subcellularLocation>
</comment>
<evidence type="ECO:0000256" key="7">
    <source>
        <dbReference type="ARBA" id="ARBA00022777"/>
    </source>
</evidence>
<evidence type="ECO:0000256" key="11">
    <source>
        <dbReference type="SAM" id="Phobius"/>
    </source>
</evidence>
<protein>
    <recommendedName>
        <fullName evidence="3">histidine kinase</fullName>
        <ecNumber evidence="3">2.7.13.3</ecNumber>
    </recommendedName>
</protein>
<dbReference type="InterPro" id="IPR050351">
    <property type="entry name" value="BphY/WalK/GraS-like"/>
</dbReference>
<organism evidence="13 14">
    <name type="scientific">Enterococcus rivorum</name>
    <dbReference type="NCBI Taxonomy" id="762845"/>
    <lineage>
        <taxon>Bacteria</taxon>
        <taxon>Bacillati</taxon>
        <taxon>Bacillota</taxon>
        <taxon>Bacilli</taxon>
        <taxon>Lactobacillales</taxon>
        <taxon>Enterococcaceae</taxon>
        <taxon>Enterococcus</taxon>
    </lineage>
</organism>
<dbReference type="InterPro" id="IPR003594">
    <property type="entry name" value="HATPase_dom"/>
</dbReference>
<dbReference type="SUPFAM" id="SSF55874">
    <property type="entry name" value="ATPase domain of HSP90 chaperone/DNA topoisomerase II/histidine kinase"/>
    <property type="match status" value="1"/>
</dbReference>
<accession>A0A1E5KXW9</accession>
<keyword evidence="10 11" id="KW-0472">Membrane</keyword>
<gene>
    <name evidence="13" type="ORF">BCR26_12160</name>
</gene>
<evidence type="ECO:0000256" key="9">
    <source>
        <dbReference type="ARBA" id="ARBA00023012"/>
    </source>
</evidence>
<evidence type="ECO:0000313" key="14">
    <source>
        <dbReference type="Proteomes" id="UP000095256"/>
    </source>
</evidence>
<dbReference type="Pfam" id="PF02518">
    <property type="entry name" value="HATPase_c"/>
    <property type="match status" value="1"/>
</dbReference>